<dbReference type="InterPro" id="IPR026992">
    <property type="entry name" value="DIOX_N"/>
</dbReference>
<dbReference type="Pfam" id="PF03171">
    <property type="entry name" value="2OG-FeII_Oxy"/>
    <property type="match status" value="1"/>
</dbReference>
<dbReference type="InterPro" id="IPR027443">
    <property type="entry name" value="IPNS-like_sf"/>
</dbReference>
<evidence type="ECO:0000256" key="4">
    <source>
        <dbReference type="ARBA" id="ARBA00023002"/>
    </source>
</evidence>
<dbReference type="KEGG" id="crb:17893001"/>
<sequence>MESSTDRSTQAKAFDETKTGVKGLVDSGITKIPSMFHASPVTLASMQAPPPPHHKQLTIPTIDLKGVSVDMTKRRNVVEKMGEAAEKWGFFQVVNHGIPEDVLERMIEGTRGFHEQDPEAKKKFYTRDYARKFHYTSNFDVLTSPGGWRDSLACYTAPDPPSLDELPPIFGEIMMEYSKKMMNLGELLFELLSEALGLSPNHLKDMDCTKFQVMFGQYYPPCPEPNLTLGIYKHTDFSFITILLQDKIGGLQVLHDQYWIDVPHVPGALVINIGDLLQLMTNDKFISVEHRVIANRSIKPRISVICFFSTFMKENPQVYGPIKELLSEQNPAKYRDITLTEFSNMFRSSVVIDTPPLPHFKM</sequence>
<protein>
    <recommendedName>
        <fullName evidence="7">Fe2OG dioxygenase domain-containing protein</fullName>
    </recommendedName>
</protein>
<dbReference type="EMBL" id="KB870807">
    <property type="protein sequence ID" value="EOA32070.1"/>
    <property type="molecule type" value="Genomic_DNA"/>
</dbReference>
<evidence type="ECO:0000256" key="3">
    <source>
        <dbReference type="ARBA" id="ARBA00022723"/>
    </source>
</evidence>
<evidence type="ECO:0000256" key="5">
    <source>
        <dbReference type="ARBA" id="ARBA00023004"/>
    </source>
</evidence>
<reference evidence="9" key="1">
    <citation type="journal article" date="2013" name="Nat. Genet.">
        <title>The Capsella rubella genome and the genomic consequences of rapid mating system evolution.</title>
        <authorList>
            <person name="Slotte T."/>
            <person name="Hazzouri K.M."/>
            <person name="Agren J.A."/>
            <person name="Koenig D."/>
            <person name="Maumus F."/>
            <person name="Guo Y.L."/>
            <person name="Steige K."/>
            <person name="Platts A.E."/>
            <person name="Escobar J.S."/>
            <person name="Newman L.K."/>
            <person name="Wang W."/>
            <person name="Mandakova T."/>
            <person name="Vello E."/>
            <person name="Smith L.M."/>
            <person name="Henz S.R."/>
            <person name="Steffen J."/>
            <person name="Takuno S."/>
            <person name="Brandvain Y."/>
            <person name="Coop G."/>
            <person name="Andolfatto P."/>
            <person name="Hu T.T."/>
            <person name="Blanchette M."/>
            <person name="Clark R.M."/>
            <person name="Quesneville H."/>
            <person name="Nordborg M."/>
            <person name="Gaut B.S."/>
            <person name="Lysak M.A."/>
            <person name="Jenkins J."/>
            <person name="Grimwood J."/>
            <person name="Chapman J."/>
            <person name="Prochnik S."/>
            <person name="Shu S."/>
            <person name="Rokhsar D."/>
            <person name="Schmutz J."/>
            <person name="Weigel D."/>
            <person name="Wright S.I."/>
        </authorList>
    </citation>
    <scope>NUCLEOTIDE SEQUENCE [LARGE SCALE GENOMIC DNA]</scope>
    <source>
        <strain evidence="9">cv. Monte Gargano</strain>
    </source>
</reference>
<name>R0I2F1_9BRAS</name>
<evidence type="ECO:0000256" key="1">
    <source>
        <dbReference type="ARBA" id="ARBA00001962"/>
    </source>
</evidence>
<dbReference type="STRING" id="81985.R0I2F1"/>
<evidence type="ECO:0000256" key="6">
    <source>
        <dbReference type="RuleBase" id="RU003682"/>
    </source>
</evidence>
<dbReference type="PANTHER" id="PTHR10209:SF742">
    <property type="entry name" value="1-AMINOCYCLOPROPANE-1-CARBOXYLATE OXIDASE HOMOLOG 4-RELATED"/>
    <property type="match status" value="1"/>
</dbReference>
<feature type="domain" description="Fe2OG dioxygenase" evidence="7">
    <location>
        <begin position="210"/>
        <end position="311"/>
    </location>
</feature>
<keyword evidence="3 6" id="KW-0479">Metal-binding</keyword>
<keyword evidence="5 6" id="KW-0408">Iron</keyword>
<organism evidence="8 9">
    <name type="scientific">Capsella rubella</name>
    <dbReference type="NCBI Taxonomy" id="81985"/>
    <lineage>
        <taxon>Eukaryota</taxon>
        <taxon>Viridiplantae</taxon>
        <taxon>Streptophyta</taxon>
        <taxon>Embryophyta</taxon>
        <taxon>Tracheophyta</taxon>
        <taxon>Spermatophyta</taxon>
        <taxon>Magnoliopsida</taxon>
        <taxon>eudicotyledons</taxon>
        <taxon>Gunneridae</taxon>
        <taxon>Pentapetalae</taxon>
        <taxon>rosids</taxon>
        <taxon>malvids</taxon>
        <taxon>Brassicales</taxon>
        <taxon>Brassicaceae</taxon>
        <taxon>Camelineae</taxon>
        <taxon>Capsella</taxon>
    </lineage>
</organism>
<gene>
    <name evidence="8" type="ORF">CARUB_v10015316mg</name>
</gene>
<keyword evidence="9" id="KW-1185">Reference proteome</keyword>
<evidence type="ECO:0000256" key="2">
    <source>
        <dbReference type="ARBA" id="ARBA00008056"/>
    </source>
</evidence>
<dbReference type="Pfam" id="PF14226">
    <property type="entry name" value="DIOX_N"/>
    <property type="match status" value="1"/>
</dbReference>
<dbReference type="eggNOG" id="KOG0143">
    <property type="taxonomic scope" value="Eukaryota"/>
</dbReference>
<dbReference type="FunFam" id="2.60.120.330:FF:000005">
    <property type="entry name" value="1-aminocyclopropane-1-carboxylate oxidase homolog 1"/>
    <property type="match status" value="1"/>
</dbReference>
<accession>R0I2F1</accession>
<dbReference type="PROSITE" id="PS51471">
    <property type="entry name" value="FE2OG_OXY"/>
    <property type="match status" value="1"/>
</dbReference>
<dbReference type="GO" id="GO:0051213">
    <property type="term" value="F:dioxygenase activity"/>
    <property type="evidence" value="ECO:0007669"/>
    <property type="project" value="UniProtKB-ARBA"/>
</dbReference>
<evidence type="ECO:0000313" key="9">
    <source>
        <dbReference type="Proteomes" id="UP000029121"/>
    </source>
</evidence>
<dbReference type="InterPro" id="IPR005123">
    <property type="entry name" value="Oxoglu/Fe-dep_dioxygenase_dom"/>
</dbReference>
<dbReference type="PANTHER" id="PTHR10209">
    <property type="entry name" value="OXIDOREDUCTASE, 2OG-FE II OXYGENASE FAMILY PROTEIN"/>
    <property type="match status" value="1"/>
</dbReference>
<dbReference type="OrthoDB" id="288590at2759"/>
<evidence type="ECO:0000313" key="8">
    <source>
        <dbReference type="EMBL" id="EOA32070.1"/>
    </source>
</evidence>
<dbReference type="SUPFAM" id="SSF51197">
    <property type="entry name" value="Clavaminate synthase-like"/>
    <property type="match status" value="1"/>
</dbReference>
<evidence type="ECO:0000259" key="7">
    <source>
        <dbReference type="PROSITE" id="PS51471"/>
    </source>
</evidence>
<proteinExistence type="inferred from homology"/>
<keyword evidence="4 6" id="KW-0560">Oxidoreductase</keyword>
<dbReference type="InterPro" id="IPR044861">
    <property type="entry name" value="IPNS-like_FE2OG_OXY"/>
</dbReference>
<comment type="similarity">
    <text evidence="2 6">Belongs to the iron/ascorbate-dependent oxidoreductase family.</text>
</comment>
<dbReference type="GO" id="GO:0046872">
    <property type="term" value="F:metal ion binding"/>
    <property type="evidence" value="ECO:0007669"/>
    <property type="project" value="UniProtKB-KW"/>
</dbReference>
<comment type="cofactor">
    <cofactor evidence="1">
        <name>Fe cation</name>
        <dbReference type="ChEBI" id="CHEBI:24875"/>
    </cofactor>
</comment>
<dbReference type="Gene3D" id="2.60.120.330">
    <property type="entry name" value="B-lactam Antibiotic, Isopenicillin N Synthase, Chain"/>
    <property type="match status" value="1"/>
</dbReference>
<dbReference type="AlphaFoldDB" id="R0I2F1"/>
<dbReference type="Proteomes" id="UP000029121">
    <property type="component" value="Unassembled WGS sequence"/>
</dbReference>